<dbReference type="EMBL" id="BFEA01000097">
    <property type="protein sequence ID" value="GBG68186.1"/>
    <property type="molecule type" value="Genomic_DNA"/>
</dbReference>
<dbReference type="PANTHER" id="PTHR38019">
    <property type="entry name" value="KDA ANTIGEN P200, PUTATIVE-RELATED"/>
    <property type="match status" value="1"/>
</dbReference>
<feature type="coiled-coil region" evidence="1">
    <location>
        <begin position="29"/>
        <end position="69"/>
    </location>
</feature>
<organism evidence="3 4">
    <name type="scientific">Chara braunii</name>
    <name type="common">Braun's stonewort</name>
    <dbReference type="NCBI Taxonomy" id="69332"/>
    <lineage>
        <taxon>Eukaryota</taxon>
        <taxon>Viridiplantae</taxon>
        <taxon>Streptophyta</taxon>
        <taxon>Charophyceae</taxon>
        <taxon>Charales</taxon>
        <taxon>Characeae</taxon>
        <taxon>Chara</taxon>
    </lineage>
</organism>
<accession>A0A388KDV1</accession>
<evidence type="ECO:0000313" key="4">
    <source>
        <dbReference type="Proteomes" id="UP000265515"/>
    </source>
</evidence>
<name>A0A388KDV1_CHABU</name>
<evidence type="ECO:0000256" key="1">
    <source>
        <dbReference type="SAM" id="Coils"/>
    </source>
</evidence>
<proteinExistence type="predicted"/>
<keyword evidence="4" id="KW-1185">Reference proteome</keyword>
<feature type="compositionally biased region" description="Polar residues" evidence="2">
    <location>
        <begin position="156"/>
        <end position="178"/>
    </location>
</feature>
<dbReference type="STRING" id="69332.A0A388KDV1"/>
<dbReference type="AlphaFoldDB" id="A0A388KDV1"/>
<reference evidence="3 4" key="1">
    <citation type="journal article" date="2018" name="Cell">
        <title>The Chara Genome: Secondary Complexity and Implications for Plant Terrestrialization.</title>
        <authorList>
            <person name="Nishiyama T."/>
            <person name="Sakayama H."/>
            <person name="Vries J.D."/>
            <person name="Buschmann H."/>
            <person name="Saint-Marcoux D."/>
            <person name="Ullrich K.K."/>
            <person name="Haas F.B."/>
            <person name="Vanderstraeten L."/>
            <person name="Becker D."/>
            <person name="Lang D."/>
            <person name="Vosolsobe S."/>
            <person name="Rombauts S."/>
            <person name="Wilhelmsson P.K.I."/>
            <person name="Janitza P."/>
            <person name="Kern R."/>
            <person name="Heyl A."/>
            <person name="Rumpler F."/>
            <person name="Villalobos L.I.A.C."/>
            <person name="Clay J.M."/>
            <person name="Skokan R."/>
            <person name="Toyoda A."/>
            <person name="Suzuki Y."/>
            <person name="Kagoshima H."/>
            <person name="Schijlen E."/>
            <person name="Tajeshwar N."/>
            <person name="Catarino B."/>
            <person name="Hetherington A.J."/>
            <person name="Saltykova A."/>
            <person name="Bonnot C."/>
            <person name="Breuninger H."/>
            <person name="Symeonidi A."/>
            <person name="Radhakrishnan G.V."/>
            <person name="Van Nieuwerburgh F."/>
            <person name="Deforce D."/>
            <person name="Chang C."/>
            <person name="Karol K.G."/>
            <person name="Hedrich R."/>
            <person name="Ulvskov P."/>
            <person name="Glockner G."/>
            <person name="Delwiche C.F."/>
            <person name="Petrasek J."/>
            <person name="Van de Peer Y."/>
            <person name="Friml J."/>
            <person name="Beilby M."/>
            <person name="Dolan L."/>
            <person name="Kohara Y."/>
            <person name="Sugano S."/>
            <person name="Fujiyama A."/>
            <person name="Delaux P.-M."/>
            <person name="Quint M."/>
            <person name="TheiBen G."/>
            <person name="Hagemann M."/>
            <person name="Harholt J."/>
            <person name="Dunand C."/>
            <person name="Zachgo S."/>
            <person name="Langdale J."/>
            <person name="Maumus F."/>
            <person name="Straeten D.V.D."/>
            <person name="Gould S.B."/>
            <person name="Rensing S.A."/>
        </authorList>
    </citation>
    <scope>NUCLEOTIDE SEQUENCE [LARGE SCALE GENOMIC DNA]</scope>
    <source>
        <strain evidence="3 4">S276</strain>
    </source>
</reference>
<protein>
    <submittedName>
        <fullName evidence="3">Uncharacterized protein</fullName>
    </submittedName>
</protein>
<feature type="region of interest" description="Disordered" evidence="2">
    <location>
        <begin position="145"/>
        <end position="197"/>
    </location>
</feature>
<keyword evidence="1" id="KW-0175">Coiled coil</keyword>
<evidence type="ECO:0000313" key="3">
    <source>
        <dbReference type="EMBL" id="GBG68186.1"/>
    </source>
</evidence>
<feature type="compositionally biased region" description="Low complexity" evidence="2">
    <location>
        <begin position="145"/>
        <end position="155"/>
    </location>
</feature>
<evidence type="ECO:0000256" key="2">
    <source>
        <dbReference type="SAM" id="MobiDB-lite"/>
    </source>
</evidence>
<dbReference type="OrthoDB" id="2021191at2759"/>
<sequence length="197" mass="22314">MVYRAALFDDITLNSNIFEVLNPLFCGSLQELMAKAQEAESVLEEVTRLKKAEVARKAVERQLAAEEKRSKAESMRRIHAFKRKMMLERIKEETGRARAVLEARAALQERRKQANVESSIQRQRLMQEMERFQITKKWPVSSSFSVFGSSSSPGSPTQDQRTEQFSSAPVSPGSNRKGSASRLLSHDKSIPLFSSYS</sequence>
<dbReference type="PANTHER" id="PTHR38019:SF1">
    <property type="entry name" value="N-ACETYLTRANSFERASE DOMAIN-CONTAINING PROTEIN"/>
    <property type="match status" value="1"/>
</dbReference>
<comment type="caution">
    <text evidence="3">The sequence shown here is derived from an EMBL/GenBank/DDBJ whole genome shotgun (WGS) entry which is preliminary data.</text>
</comment>
<gene>
    <name evidence="3" type="ORF">CBR_g2739</name>
</gene>
<dbReference type="Proteomes" id="UP000265515">
    <property type="component" value="Unassembled WGS sequence"/>
</dbReference>
<dbReference type="Gramene" id="GBG68186">
    <property type="protein sequence ID" value="GBG68186"/>
    <property type="gene ID" value="CBR_g2739"/>
</dbReference>